<evidence type="ECO:0000313" key="7">
    <source>
        <dbReference type="Proteomes" id="UP000176303"/>
    </source>
</evidence>
<keyword evidence="3" id="KW-0175">Coiled coil</keyword>
<accession>A0A1F7U3R8</accession>
<gene>
    <name evidence="6" type="ORF">A3D72_03010</name>
</gene>
<keyword evidence="5" id="KW-0472">Membrane</keyword>
<keyword evidence="4" id="KW-0233">DNA recombination</keyword>
<proteinExistence type="inferred from homology"/>
<comment type="function">
    <text evidence="1">Involved in DNA recombination.</text>
</comment>
<comment type="similarity">
    <text evidence="2">Belongs to the RmuC family.</text>
</comment>
<keyword evidence="5" id="KW-0812">Transmembrane</keyword>
<reference evidence="6 7" key="1">
    <citation type="journal article" date="2016" name="Nat. Commun.">
        <title>Thousands of microbial genomes shed light on interconnected biogeochemical processes in an aquifer system.</title>
        <authorList>
            <person name="Anantharaman K."/>
            <person name="Brown C.T."/>
            <person name="Hug L.A."/>
            <person name="Sharon I."/>
            <person name="Castelle C.J."/>
            <person name="Probst A.J."/>
            <person name="Thomas B.C."/>
            <person name="Singh A."/>
            <person name="Wilkins M.J."/>
            <person name="Karaoz U."/>
            <person name="Brodie E.L."/>
            <person name="Williams K.H."/>
            <person name="Hubbard S.S."/>
            <person name="Banfield J.F."/>
        </authorList>
    </citation>
    <scope>NUCLEOTIDE SEQUENCE [LARGE SCALE GENOMIC DNA]</scope>
</reference>
<name>A0A1F7U3R8_9BACT</name>
<dbReference type="STRING" id="1802391.A3D72_03010"/>
<dbReference type="Proteomes" id="UP000176303">
    <property type="component" value="Unassembled WGS sequence"/>
</dbReference>
<dbReference type="InterPro" id="IPR003798">
    <property type="entry name" value="DNA_recombination_RmuC"/>
</dbReference>
<comment type="caution">
    <text evidence="6">The sequence shown here is derived from an EMBL/GenBank/DDBJ whole genome shotgun (WGS) entry which is preliminary data.</text>
</comment>
<evidence type="ECO:0000256" key="2">
    <source>
        <dbReference type="ARBA" id="ARBA00009840"/>
    </source>
</evidence>
<dbReference type="PANTHER" id="PTHR30563:SF0">
    <property type="entry name" value="DNA RECOMBINATION PROTEIN RMUC"/>
    <property type="match status" value="1"/>
</dbReference>
<feature type="transmembrane region" description="Helical" evidence="5">
    <location>
        <begin position="6"/>
        <end position="25"/>
    </location>
</feature>
<keyword evidence="5" id="KW-1133">Transmembrane helix</keyword>
<protein>
    <recommendedName>
        <fullName evidence="8">DNA recombination protein RmuC</fullName>
    </recommendedName>
</protein>
<evidence type="ECO:0000256" key="3">
    <source>
        <dbReference type="ARBA" id="ARBA00023054"/>
    </source>
</evidence>
<sequence>MNSSTILGLLSIIVLILGILVVYFVRRDAQKGEGTLLLHQRLENLNKTLLDQLNAMTQQVNERLKENTDVQQTSSKAVGERLDNAARVVGALRENLGRLETASQHIHNVGKDIASLQEILRAPKLRGGLGELFLGDLLAQILPPAHFTLQYGFKSGEKVDAAIHLRDDRIVPVDAKFPLENFKRMLDAADDDARAASHKLFISDVKKHIDKIANSYILPDEGTFDFALMYIPAENIYYETIIKGTEEHSLMHYAYDRRVIPVSPNTFYVYLQSILLGLRGLQIERGAKEILQNLSRLRVEFGKFSEDFDLVGTHLSRARNSYEESTKRLGRFEEKLELVTSKEEPPPIPLPPVAE</sequence>
<dbReference type="AlphaFoldDB" id="A0A1F7U3R8"/>
<dbReference type="GO" id="GO:0006310">
    <property type="term" value="P:DNA recombination"/>
    <property type="evidence" value="ECO:0007669"/>
    <property type="project" value="UniProtKB-KW"/>
</dbReference>
<evidence type="ECO:0008006" key="8">
    <source>
        <dbReference type="Google" id="ProtNLM"/>
    </source>
</evidence>
<evidence type="ECO:0000256" key="5">
    <source>
        <dbReference type="SAM" id="Phobius"/>
    </source>
</evidence>
<evidence type="ECO:0000313" key="6">
    <source>
        <dbReference type="EMBL" id="OGL72889.1"/>
    </source>
</evidence>
<dbReference type="EMBL" id="MGDZ01000046">
    <property type="protein sequence ID" value="OGL72889.1"/>
    <property type="molecule type" value="Genomic_DNA"/>
</dbReference>
<organism evidence="6 7">
    <name type="scientific">Candidatus Uhrbacteria bacterium RIFCSPHIGHO2_02_FULL_57_19</name>
    <dbReference type="NCBI Taxonomy" id="1802391"/>
    <lineage>
        <taxon>Bacteria</taxon>
        <taxon>Candidatus Uhriibacteriota</taxon>
    </lineage>
</organism>
<dbReference type="PANTHER" id="PTHR30563">
    <property type="entry name" value="DNA RECOMBINATION PROTEIN RMUC"/>
    <property type="match status" value="1"/>
</dbReference>
<dbReference type="Pfam" id="PF02646">
    <property type="entry name" value="RmuC"/>
    <property type="match status" value="1"/>
</dbReference>
<evidence type="ECO:0000256" key="4">
    <source>
        <dbReference type="ARBA" id="ARBA00023172"/>
    </source>
</evidence>
<evidence type="ECO:0000256" key="1">
    <source>
        <dbReference type="ARBA" id="ARBA00003416"/>
    </source>
</evidence>